<keyword evidence="1" id="KW-0472">Membrane</keyword>
<evidence type="ECO:0008006" key="4">
    <source>
        <dbReference type="Google" id="ProtNLM"/>
    </source>
</evidence>
<reference evidence="2 3" key="1">
    <citation type="submission" date="2018-02" db="EMBL/GenBank/DDBJ databases">
        <title>novel marine gammaproteobacteria from coastal saline agro ecosystem.</title>
        <authorList>
            <person name="Krishnan R."/>
            <person name="Ramesh Kumar N."/>
        </authorList>
    </citation>
    <scope>NUCLEOTIDE SEQUENCE [LARGE SCALE GENOMIC DNA]</scope>
    <source>
        <strain evidence="2 3">228</strain>
    </source>
</reference>
<comment type="caution">
    <text evidence="2">The sequence shown here is derived from an EMBL/GenBank/DDBJ whole genome shotgun (WGS) entry which is preliminary data.</text>
</comment>
<evidence type="ECO:0000313" key="3">
    <source>
        <dbReference type="Proteomes" id="UP000238196"/>
    </source>
</evidence>
<gene>
    <name evidence="2" type="ORF">C4K68_21515</name>
</gene>
<proteinExistence type="predicted"/>
<protein>
    <recommendedName>
        <fullName evidence="4">Cytochrome oxidase complex assembly protein 1</fullName>
    </recommendedName>
</protein>
<keyword evidence="1" id="KW-0812">Transmembrane</keyword>
<name>A0A2S5KL18_9PROT</name>
<dbReference type="AlphaFoldDB" id="A0A2S5KL18"/>
<organism evidence="2 3">
    <name type="scientific">Proteobacteria bacterium 228</name>
    <dbReference type="NCBI Taxonomy" id="2083153"/>
    <lineage>
        <taxon>Bacteria</taxon>
        <taxon>Pseudomonadati</taxon>
        <taxon>Pseudomonadota</taxon>
    </lineage>
</organism>
<keyword evidence="1" id="KW-1133">Transmembrane helix</keyword>
<accession>A0A2S5KL18</accession>
<dbReference type="OrthoDB" id="9815959at2"/>
<evidence type="ECO:0000256" key="1">
    <source>
        <dbReference type="SAM" id="Phobius"/>
    </source>
</evidence>
<dbReference type="InterPro" id="IPR014807">
    <property type="entry name" value="Coa1"/>
</dbReference>
<sequence length="203" mass="22379">MDSSELNYPSGKGKGTPIPPEIRGWNWGAFCLNLMWGVCNNTLIALLMLVPIVNVIMPFVLGAKGNEWAWQNRQWRDVEHFRTVQRRWAITGPIVLVLVLAGAFLGIPRLLEGDAYQLALSKVQTSQAVITELGEPIRAEGVTSGQITTDANNGQASLHFTVVGPRQDADVYANMSQHFGQWQVEKIIVRPAISGFDIDVPAE</sequence>
<dbReference type="Pfam" id="PF08695">
    <property type="entry name" value="Coa1"/>
    <property type="match status" value="1"/>
</dbReference>
<dbReference type="EMBL" id="PRLP01000106">
    <property type="protein sequence ID" value="PPC75219.1"/>
    <property type="molecule type" value="Genomic_DNA"/>
</dbReference>
<evidence type="ECO:0000313" key="2">
    <source>
        <dbReference type="EMBL" id="PPC75219.1"/>
    </source>
</evidence>
<dbReference type="Proteomes" id="UP000238196">
    <property type="component" value="Unassembled WGS sequence"/>
</dbReference>
<feature type="transmembrane region" description="Helical" evidence="1">
    <location>
        <begin position="88"/>
        <end position="107"/>
    </location>
</feature>
<feature type="transmembrane region" description="Helical" evidence="1">
    <location>
        <begin position="43"/>
        <end position="63"/>
    </location>
</feature>